<proteinExistence type="predicted"/>
<evidence type="ECO:0000313" key="2">
    <source>
        <dbReference type="EMBL" id="OUS48031.1"/>
    </source>
</evidence>
<feature type="region of interest" description="Disordered" evidence="1">
    <location>
        <begin position="568"/>
        <end position="591"/>
    </location>
</feature>
<reference evidence="2" key="1">
    <citation type="submission" date="2017-04" db="EMBL/GenBank/DDBJ databases">
        <title>Population genomics of picophytoplankton unveils novel chromosome hypervariability.</title>
        <authorList>
            <consortium name="DOE Joint Genome Institute"/>
            <person name="Blanc-Mathieu R."/>
            <person name="Krasovec M."/>
            <person name="Hebrard M."/>
            <person name="Yau S."/>
            <person name="Desgranges E."/>
            <person name="Martin J."/>
            <person name="Schackwitz W."/>
            <person name="Kuo A."/>
            <person name="Salin G."/>
            <person name="Donnadieu C."/>
            <person name="Desdevises Y."/>
            <person name="Sanchez-Ferandin S."/>
            <person name="Moreau H."/>
            <person name="Rivals E."/>
            <person name="Grigoriev I.V."/>
            <person name="Grimsley N."/>
            <person name="Eyre-Walker A."/>
            <person name="Piganeau G."/>
        </authorList>
    </citation>
    <scope>NUCLEOTIDE SEQUENCE [LARGE SCALE GENOMIC DNA]</scope>
    <source>
        <strain evidence="2">RCC 1115</strain>
    </source>
</reference>
<evidence type="ECO:0000256" key="1">
    <source>
        <dbReference type="SAM" id="MobiDB-lite"/>
    </source>
</evidence>
<feature type="compositionally biased region" description="Polar residues" evidence="1">
    <location>
        <begin position="572"/>
        <end position="591"/>
    </location>
</feature>
<name>A0A1Y5IEW3_OSTTA</name>
<sequence>MTRAPSMAELSSAFATFASMMTRATVSETAIEVASEALVDGLARGGDASRRDVDAACGAIERAMIERGRRGRVVLAAFDVFKAIGATRGRCEGLDRVASTVAERGCEKFDGDADSHVSRALEALRFYVLDGRDGYRSDGGSMVGVSGRDEAPVVAAIAPALRFARKLLDSETSREESMQAALFLAAVCVVHGHINGIDDEWRVKAREVLDSSSISIGTLVGPRAKYLERAVATDKARRILRTFAHVTAPVLPNPSITCRDESIEHSNSMDAAPSSLQHVDVLFDNPITPLRGKLKPSFESQSPKSHDMSKQDMDVSFAVRQYFKCALEDTIAPETPVSELFSYQIDVMCAYATDFCATLSAMTKWVRACRKTLRRGMLLKQYAVNNRWMEHDLRTTLDANVSALTSLTRLVKMVGAREILLANKSVPFITVGNVESWMRVGFSLVKVAARKQQSLAAFAVVIFASHEPNAQHFGTATSGRVLPLRLAFLVWSRMVNVRRANAKEQLFALVHYEVQLMRKAFKALCEFAPYHRQLTQELVRTLGLRWRKNAHEARRLADEPFGKTFDEHVMGPSTSTLSQGSAPSHTRQSSISWSPLNDHVIQNSMGKSRSFKTRSVKSRSSHVSFDDAVDVIPVAAIEFTQEQSTLHEVFQAWIDFTLEQRFTGPSLVAINHRNDVLMRKSFVALRRYVVRSVGVREKAVIVESAVRKLEFMLVCGAAFRKWVTGVRYIKRLYAFVDGEVERWRTELRISCFCAWRDIAASGAHKMLWEEHMLADVVPKLDMVRRKIWLRMWISATHKSLEERLDDARAHARSYMCKTVLYAWKSRVGELVVKRLVEDVERRLSAL</sequence>
<dbReference type="AlphaFoldDB" id="A0A1Y5IEW3"/>
<organism evidence="2">
    <name type="scientific">Ostreococcus tauri</name>
    <name type="common">Marine green alga</name>
    <dbReference type="NCBI Taxonomy" id="70448"/>
    <lineage>
        <taxon>Eukaryota</taxon>
        <taxon>Viridiplantae</taxon>
        <taxon>Chlorophyta</taxon>
        <taxon>Mamiellophyceae</taxon>
        <taxon>Mamiellales</taxon>
        <taxon>Bathycoccaceae</taxon>
        <taxon>Ostreococcus</taxon>
    </lineage>
</organism>
<dbReference type="Proteomes" id="UP000195557">
    <property type="component" value="Unassembled WGS sequence"/>
</dbReference>
<dbReference type="EMBL" id="KZ155776">
    <property type="protein sequence ID" value="OUS48031.1"/>
    <property type="molecule type" value="Genomic_DNA"/>
</dbReference>
<accession>A0A1Y5IEW3</accession>
<protein>
    <submittedName>
        <fullName evidence="2">Uncharacterized protein</fullName>
    </submittedName>
</protein>
<gene>
    <name evidence="2" type="ORF">BE221DRAFT_20528</name>
</gene>